<feature type="region of interest" description="Disordered" evidence="3">
    <location>
        <begin position="195"/>
        <end position="224"/>
    </location>
</feature>
<feature type="region of interest" description="Disordered" evidence="3">
    <location>
        <begin position="335"/>
        <end position="368"/>
    </location>
</feature>
<evidence type="ECO:0000256" key="2">
    <source>
        <dbReference type="ARBA" id="ARBA00022782"/>
    </source>
</evidence>
<dbReference type="InterPro" id="IPR041966">
    <property type="entry name" value="LOTUS-like"/>
</dbReference>
<dbReference type="GO" id="GO:0070306">
    <property type="term" value="P:lens fiber cell differentiation"/>
    <property type="evidence" value="ECO:0007669"/>
    <property type="project" value="UniProtKB-ARBA"/>
</dbReference>
<reference evidence="5" key="1">
    <citation type="submission" date="2020-03" db="EMBL/GenBank/DDBJ databases">
        <title>Studies in the Genomics of Life Span.</title>
        <authorList>
            <person name="Glass D."/>
        </authorList>
    </citation>
    <scope>NUCLEOTIDE SEQUENCE</scope>
    <source>
        <strain evidence="5">LTLLF</strain>
        <tissue evidence="5">Muscle</tissue>
    </source>
</reference>
<gene>
    <name evidence="5" type="ORF">LTLLF_185155</name>
</gene>
<dbReference type="CDD" id="cd09986">
    <property type="entry name" value="LOTUS_1_TDRD7"/>
    <property type="match status" value="1"/>
</dbReference>
<keyword evidence="2" id="KW-0221">Differentiation</keyword>
<dbReference type="InterPro" id="IPR025605">
    <property type="entry name" value="OST-HTH/LOTUS_dom"/>
</dbReference>
<dbReference type="EMBL" id="JAATJU010025400">
    <property type="protein sequence ID" value="KAH0503716.1"/>
    <property type="molecule type" value="Genomic_DNA"/>
</dbReference>
<feature type="domain" description="HTH OST-type" evidence="4">
    <location>
        <begin position="72"/>
        <end position="145"/>
    </location>
</feature>
<dbReference type="Pfam" id="PF12872">
    <property type="entry name" value="OST-HTH"/>
    <property type="match status" value="1"/>
</dbReference>
<evidence type="ECO:0000256" key="1">
    <source>
        <dbReference type="ARBA" id="ARBA00013425"/>
    </source>
</evidence>
<comment type="caution">
    <text evidence="5">The sequence shown here is derived from an EMBL/GenBank/DDBJ whole genome shotgun (WGS) entry which is preliminary data.</text>
</comment>
<dbReference type="PROSITE" id="PS51644">
    <property type="entry name" value="HTH_OST"/>
    <property type="match status" value="2"/>
</dbReference>
<evidence type="ECO:0000313" key="5">
    <source>
        <dbReference type="EMBL" id="KAH0503716.1"/>
    </source>
</evidence>
<dbReference type="Proteomes" id="UP000710432">
    <property type="component" value="Unassembled WGS sequence"/>
</dbReference>
<evidence type="ECO:0000259" key="4">
    <source>
        <dbReference type="PROSITE" id="PS51644"/>
    </source>
</evidence>
<dbReference type="FunFam" id="3.30.420.610:FF:000008">
    <property type="entry name" value="Tudor domain-containing protein 7"/>
    <property type="match status" value="1"/>
</dbReference>
<proteinExistence type="predicted"/>
<dbReference type="AlphaFoldDB" id="A0A8J6G3B6"/>
<feature type="domain" description="HTH OST-type" evidence="4">
    <location>
        <begin position="367"/>
        <end position="436"/>
    </location>
</feature>
<name>A0A8J6G3B6_MICOH</name>
<dbReference type="Gene3D" id="3.30.420.610">
    <property type="entry name" value="LOTUS domain-like"/>
    <property type="match status" value="2"/>
</dbReference>
<dbReference type="InterPro" id="IPR037978">
    <property type="entry name" value="TDRD7_LOTUS_3"/>
</dbReference>
<feature type="compositionally biased region" description="Basic and acidic residues" evidence="3">
    <location>
        <begin position="335"/>
        <end position="348"/>
    </location>
</feature>
<accession>A0A8J6G3B6</accession>
<sequence>MAALRVSQDATVIWKGGFATLPSGYEREGQEYVVLGSYYKDLSGGGQELLIWLETRPLLGLLNYYKGVKMLEADLVSKMLRAVLQSHKNGIALSRLQGEYQSLTGDWIPFKQLGYPTLEAYLRSVPAVVRIENSRSGEIVCYAVACTETARIAQLVARQRTAKRKTGRQINCQMRVKKTMPFFLEGKPKATLRQPGFASDYSISKKPNPSPLRDKGSTMGVKVDVDMPPYPDLPVKRHLSMSANSRFSPKSSLPAPLQTPLPRTCAKEVNGICVDGIVELIAGYNKIPVSSCKMGCLKKKSVHEQKWTLGKWSMSSVEKPCGGGQDSLLYPAKKEQSLRSEQDPEKELPSPLPAPKQEEPSKGSPTVMPDVKQKVAELLVKYSSGLWASALPKAYEDTYKLKFPEDALKNLASLSDVCTINYISGNAQKAILYAKLPLPTDKSLKDEGQAQGDFDIKAMIEKEFLQIEKNMAESADDFVEDITVPPLVIPTEASPSVLVVELSNTNDVVIRQVDISS</sequence>
<dbReference type="FunFam" id="3.30.420.610:FF:000009">
    <property type="entry name" value="Tudor domain-containing protein 7 isoform X2"/>
    <property type="match status" value="1"/>
</dbReference>
<evidence type="ECO:0000256" key="3">
    <source>
        <dbReference type="SAM" id="MobiDB-lite"/>
    </source>
</evidence>
<evidence type="ECO:0000313" key="6">
    <source>
        <dbReference type="Proteomes" id="UP000710432"/>
    </source>
</evidence>
<dbReference type="CDD" id="cd09974">
    <property type="entry name" value="LOTUS_3_TDRD7"/>
    <property type="match status" value="1"/>
</dbReference>
<organism evidence="5 6">
    <name type="scientific">Microtus ochrogaster</name>
    <name type="common">Prairie vole</name>
    <dbReference type="NCBI Taxonomy" id="79684"/>
    <lineage>
        <taxon>Eukaryota</taxon>
        <taxon>Metazoa</taxon>
        <taxon>Chordata</taxon>
        <taxon>Craniata</taxon>
        <taxon>Vertebrata</taxon>
        <taxon>Euteleostomi</taxon>
        <taxon>Mammalia</taxon>
        <taxon>Eutheria</taxon>
        <taxon>Euarchontoglires</taxon>
        <taxon>Glires</taxon>
        <taxon>Rodentia</taxon>
        <taxon>Myomorpha</taxon>
        <taxon>Muroidea</taxon>
        <taxon>Cricetidae</taxon>
        <taxon>Arvicolinae</taxon>
        <taxon>Microtus</taxon>
    </lineage>
</organism>
<protein>
    <recommendedName>
        <fullName evidence="1">Tudor domain-containing protein 7</fullName>
    </recommendedName>
</protein>